<evidence type="ECO:0000259" key="1">
    <source>
        <dbReference type="Pfam" id="PF25309"/>
    </source>
</evidence>
<accession>A0A8S5V4H6</accession>
<evidence type="ECO:0000313" key="2">
    <source>
        <dbReference type="EMBL" id="DAG01656.1"/>
    </source>
</evidence>
<dbReference type="EMBL" id="BK016196">
    <property type="protein sequence ID" value="DAG01656.1"/>
    <property type="molecule type" value="Genomic_DNA"/>
</dbReference>
<sequence length="246" mass="26453">MVRIGHASISERGTVNGVKGDQTGKEVCTRYYYDRHWDAVLRPVSAELAEKSAQACESGCANNNIGYGQADRNSLYKEACKVGHNLKKISTHVNTDCSAFMTECAIAGGCTELNYKDNAPTTSNMVEKFVSTGKYKKITDKAYLSGTSLLKRGDVLVAKGHHTVMVLDNGSAVGKTSNKGKSKKYKVSISNLRVRVGAGTNYAFTGKYCPVGTVEIVETKRGKGSAKGWGKLASGGWIALDYAQMV</sequence>
<dbReference type="InterPro" id="IPR057370">
    <property type="entry name" value="ELLD"/>
</dbReference>
<feature type="domain" description="Endolysin-like" evidence="1">
    <location>
        <begin position="4"/>
        <end position="171"/>
    </location>
</feature>
<name>A0A8S5V4H6_9CAUD</name>
<protein>
    <submittedName>
        <fullName evidence="2">Putative amidase domain</fullName>
    </submittedName>
</protein>
<reference evidence="2" key="1">
    <citation type="journal article" date="2021" name="Proc. Natl. Acad. Sci. U.S.A.">
        <title>A Catalog of Tens of Thousands of Viruses from Human Metagenomes Reveals Hidden Associations with Chronic Diseases.</title>
        <authorList>
            <person name="Tisza M.J."/>
            <person name="Buck C.B."/>
        </authorList>
    </citation>
    <scope>NUCLEOTIDE SEQUENCE</scope>
    <source>
        <strain evidence="2">Ct87j35</strain>
    </source>
</reference>
<dbReference type="Gene3D" id="3.90.1720.10">
    <property type="entry name" value="endopeptidase domain like (from Nostoc punctiforme)"/>
    <property type="match status" value="1"/>
</dbReference>
<organism evidence="2">
    <name type="scientific">Siphoviridae sp. ct87j35</name>
    <dbReference type="NCBI Taxonomy" id="2825356"/>
    <lineage>
        <taxon>Viruses</taxon>
        <taxon>Duplodnaviria</taxon>
        <taxon>Heunggongvirae</taxon>
        <taxon>Uroviricota</taxon>
        <taxon>Caudoviricetes</taxon>
    </lineage>
</organism>
<dbReference type="Pfam" id="PF25309">
    <property type="entry name" value="ELLD"/>
    <property type="match status" value="1"/>
</dbReference>
<proteinExistence type="predicted"/>